<name>A0A9D4MY98_DREPO</name>
<evidence type="ECO:0000313" key="1">
    <source>
        <dbReference type="EMBL" id="KAH3886147.1"/>
    </source>
</evidence>
<protein>
    <submittedName>
        <fullName evidence="1">Uncharacterized protein</fullName>
    </submittedName>
</protein>
<reference evidence="1" key="1">
    <citation type="journal article" date="2019" name="bioRxiv">
        <title>The Genome of the Zebra Mussel, Dreissena polymorpha: A Resource for Invasive Species Research.</title>
        <authorList>
            <person name="McCartney M.A."/>
            <person name="Auch B."/>
            <person name="Kono T."/>
            <person name="Mallez S."/>
            <person name="Zhang Y."/>
            <person name="Obille A."/>
            <person name="Becker A."/>
            <person name="Abrahante J.E."/>
            <person name="Garbe J."/>
            <person name="Badalamenti J.P."/>
            <person name="Herman A."/>
            <person name="Mangelson H."/>
            <person name="Liachko I."/>
            <person name="Sullivan S."/>
            <person name="Sone E.D."/>
            <person name="Koren S."/>
            <person name="Silverstein K.A.T."/>
            <person name="Beckman K.B."/>
            <person name="Gohl D.M."/>
        </authorList>
    </citation>
    <scope>NUCLEOTIDE SEQUENCE</scope>
    <source>
        <strain evidence="1">Duluth1</strain>
        <tissue evidence="1">Whole animal</tissue>
    </source>
</reference>
<gene>
    <name evidence="1" type="ORF">DPMN_010148</name>
</gene>
<keyword evidence="2" id="KW-1185">Reference proteome</keyword>
<organism evidence="1 2">
    <name type="scientific">Dreissena polymorpha</name>
    <name type="common">Zebra mussel</name>
    <name type="synonym">Mytilus polymorpha</name>
    <dbReference type="NCBI Taxonomy" id="45954"/>
    <lineage>
        <taxon>Eukaryota</taxon>
        <taxon>Metazoa</taxon>
        <taxon>Spiralia</taxon>
        <taxon>Lophotrochozoa</taxon>
        <taxon>Mollusca</taxon>
        <taxon>Bivalvia</taxon>
        <taxon>Autobranchia</taxon>
        <taxon>Heteroconchia</taxon>
        <taxon>Euheterodonta</taxon>
        <taxon>Imparidentia</taxon>
        <taxon>Neoheterodontei</taxon>
        <taxon>Myida</taxon>
        <taxon>Dreissenoidea</taxon>
        <taxon>Dreissenidae</taxon>
        <taxon>Dreissena</taxon>
    </lineage>
</organism>
<accession>A0A9D4MY98</accession>
<dbReference type="EMBL" id="JAIWYP010000001">
    <property type="protein sequence ID" value="KAH3886147.1"/>
    <property type="molecule type" value="Genomic_DNA"/>
</dbReference>
<dbReference type="AlphaFoldDB" id="A0A9D4MY98"/>
<evidence type="ECO:0000313" key="2">
    <source>
        <dbReference type="Proteomes" id="UP000828390"/>
    </source>
</evidence>
<proteinExistence type="predicted"/>
<dbReference type="Proteomes" id="UP000828390">
    <property type="component" value="Unassembled WGS sequence"/>
</dbReference>
<sequence>MFLQVWGADLVEMIFRMSRQGNLLDFSTEEIAVLRAVCLTFTGIYHDNYNAKGKHFI</sequence>
<comment type="caution">
    <text evidence="1">The sequence shown here is derived from an EMBL/GenBank/DDBJ whole genome shotgun (WGS) entry which is preliminary data.</text>
</comment>
<reference evidence="1" key="2">
    <citation type="submission" date="2020-11" db="EMBL/GenBank/DDBJ databases">
        <authorList>
            <person name="McCartney M.A."/>
            <person name="Auch B."/>
            <person name="Kono T."/>
            <person name="Mallez S."/>
            <person name="Becker A."/>
            <person name="Gohl D.M."/>
            <person name="Silverstein K.A.T."/>
            <person name="Koren S."/>
            <person name="Bechman K.B."/>
            <person name="Herman A."/>
            <person name="Abrahante J.E."/>
            <person name="Garbe J."/>
        </authorList>
    </citation>
    <scope>NUCLEOTIDE SEQUENCE</scope>
    <source>
        <strain evidence="1">Duluth1</strain>
        <tissue evidence="1">Whole animal</tissue>
    </source>
</reference>